<dbReference type="RefSeq" id="WP_330103258.1">
    <property type="nucleotide sequence ID" value="NZ_JAZDCT010000006.1"/>
</dbReference>
<reference evidence="1" key="1">
    <citation type="submission" date="2024-01" db="EMBL/GenBank/DDBJ databases">
        <title>Unpublished Manusciprt.</title>
        <authorList>
            <person name="Duman M."/>
            <person name="Valdes E.G."/>
            <person name="Ajmi N."/>
            <person name="Altun S."/>
            <person name="Saticioglu I.B."/>
        </authorList>
    </citation>
    <scope>NUCLEOTIDE SEQUENCE</scope>
    <source>
        <strain evidence="1">137P</strain>
    </source>
</reference>
<sequence length="211" mass="22544">MMRGILFSSACLLAGCSGFGSVPYVEPTLPADMALVRVTTNTDVYGDSLAGSCVPKVRHLMAMAGRGFDEASPAYPAFPRQSASVGMSPPVMPSLPAISGIRQASAGPYQPVVTEYRVPVSTPFMFSTNRSVAADSSISSVSCPEQSKVYRLEAGQQYEVTVGIDTPWNSKGTGQWQCVFEVRKLVRLAQVEQTLPVPVQGSTAPEENCRE</sequence>
<keyword evidence="2" id="KW-1185">Reference proteome</keyword>
<evidence type="ECO:0000313" key="1">
    <source>
        <dbReference type="EMBL" id="MEE1887413.1"/>
    </source>
</evidence>
<name>A0ABU7H7V2_9PSED</name>
<comment type="caution">
    <text evidence="1">The sequence shown here is derived from an EMBL/GenBank/DDBJ whole genome shotgun (WGS) entry which is preliminary data.</text>
</comment>
<dbReference type="Proteomes" id="UP001354227">
    <property type="component" value="Unassembled WGS sequence"/>
</dbReference>
<organism evidence="1 2">
    <name type="scientific">Pseudomonas carassii</name>
    <dbReference type="NCBI Taxonomy" id="3115855"/>
    <lineage>
        <taxon>Bacteria</taxon>
        <taxon>Pseudomonadati</taxon>
        <taxon>Pseudomonadota</taxon>
        <taxon>Gammaproteobacteria</taxon>
        <taxon>Pseudomonadales</taxon>
        <taxon>Pseudomonadaceae</taxon>
        <taxon>Pseudomonas</taxon>
    </lineage>
</organism>
<dbReference type="PROSITE" id="PS51257">
    <property type="entry name" value="PROKAR_LIPOPROTEIN"/>
    <property type="match status" value="1"/>
</dbReference>
<evidence type="ECO:0000313" key="2">
    <source>
        <dbReference type="Proteomes" id="UP001354227"/>
    </source>
</evidence>
<evidence type="ECO:0008006" key="3">
    <source>
        <dbReference type="Google" id="ProtNLM"/>
    </source>
</evidence>
<dbReference type="EMBL" id="JAZDCT010000006">
    <property type="protein sequence ID" value="MEE1887413.1"/>
    <property type="molecule type" value="Genomic_DNA"/>
</dbReference>
<proteinExistence type="predicted"/>
<gene>
    <name evidence="1" type="ORF">V0R62_07045</name>
</gene>
<accession>A0ABU7H7V2</accession>
<protein>
    <recommendedName>
        <fullName evidence="3">Lipoprotein</fullName>
    </recommendedName>
</protein>